<evidence type="ECO:0000256" key="9">
    <source>
        <dbReference type="HAMAP-Rule" id="MF_00911"/>
    </source>
</evidence>
<organism evidence="12 13">
    <name type="scientific">Blastochloris viridis</name>
    <name type="common">Rhodopseudomonas viridis</name>
    <dbReference type="NCBI Taxonomy" id="1079"/>
    <lineage>
        <taxon>Bacteria</taxon>
        <taxon>Pseudomonadati</taxon>
        <taxon>Pseudomonadota</taxon>
        <taxon>Alphaproteobacteria</taxon>
        <taxon>Hyphomicrobiales</taxon>
        <taxon>Blastochloridaceae</taxon>
        <taxon>Blastochloris</taxon>
    </lineage>
</organism>
<feature type="region of interest" description="Disordered" evidence="10">
    <location>
        <begin position="1"/>
        <end position="33"/>
    </location>
</feature>
<evidence type="ECO:0000256" key="4">
    <source>
        <dbReference type="ARBA" id="ARBA00022618"/>
    </source>
</evidence>
<evidence type="ECO:0000256" key="7">
    <source>
        <dbReference type="ARBA" id="ARBA00023136"/>
    </source>
</evidence>
<evidence type="ECO:0000256" key="8">
    <source>
        <dbReference type="ARBA" id="ARBA00023306"/>
    </source>
</evidence>
<evidence type="ECO:0000259" key="11">
    <source>
        <dbReference type="PROSITE" id="PS51779"/>
    </source>
</evidence>
<dbReference type="Pfam" id="PF03799">
    <property type="entry name" value="FtsQ_DivIB_C"/>
    <property type="match status" value="1"/>
</dbReference>
<dbReference type="PROSITE" id="PS51779">
    <property type="entry name" value="POTRA"/>
    <property type="match status" value="1"/>
</dbReference>
<evidence type="ECO:0000256" key="1">
    <source>
        <dbReference type="ARBA" id="ARBA00004370"/>
    </source>
</evidence>
<feature type="domain" description="POTRA" evidence="11">
    <location>
        <begin position="103"/>
        <end position="171"/>
    </location>
</feature>
<evidence type="ECO:0000256" key="3">
    <source>
        <dbReference type="ARBA" id="ARBA00022519"/>
    </source>
</evidence>
<dbReference type="PATRIC" id="fig|1079.6.peg.412"/>
<dbReference type="STRING" id="1079.BVIR_409"/>
<accession>A0A0P0IR97</accession>
<keyword evidence="2 9" id="KW-1003">Cell membrane</keyword>
<dbReference type="Gene3D" id="3.40.50.11690">
    <property type="entry name" value="Cell division protein FtsQ/DivIB"/>
    <property type="match status" value="1"/>
</dbReference>
<dbReference type="PANTHER" id="PTHR35851:SF1">
    <property type="entry name" value="CELL DIVISION PROTEIN FTSQ"/>
    <property type="match status" value="1"/>
</dbReference>
<dbReference type="OrthoDB" id="9783091at2"/>
<sequence>MERVGRKPRKPTPPGLRAGPDDRVGPAAPHSGSPAGAAALGAAVHAVAGRINALRLPRGIGYIGTALLFIATGTYGVIVGGHVPALATAIQDGADAGARAAGFGLTTVAITGRKYLSEAEIRHAAGIGPGTSVLFFDAAASREGLLTIPWIAEAQVRKLYPDRVDIEIVEREAFALWQLKGKVQVIAEDGTVIAPGEAAPRTGMPLVVGVGADKRAKSIVALLARFPDIAAQTHAAVLVAERRWNLRMKNGLDVRLPELDPAAALAELVALDREKKLLSRDLVAIDLRLKDRVTVRLSDAAAKAREDASKTKTVKRKGSET</sequence>
<comment type="subcellular location">
    <subcellularLocation>
        <location evidence="9">Cell inner membrane</location>
        <topology evidence="9">Single-pass type II membrane protein</topology>
    </subcellularLocation>
    <subcellularLocation>
        <location evidence="1">Membrane</location>
    </subcellularLocation>
    <text evidence="9">Localizes to the division septum.</text>
</comment>
<gene>
    <name evidence="9 12" type="primary">ftsQ</name>
    <name evidence="12" type="ORF">BVIRIDIS_31760</name>
</gene>
<evidence type="ECO:0000256" key="2">
    <source>
        <dbReference type="ARBA" id="ARBA00022475"/>
    </source>
</evidence>
<dbReference type="InterPro" id="IPR034746">
    <property type="entry name" value="POTRA"/>
</dbReference>
<dbReference type="GO" id="GO:0005886">
    <property type="term" value="C:plasma membrane"/>
    <property type="evidence" value="ECO:0007669"/>
    <property type="project" value="UniProtKB-SubCell"/>
</dbReference>
<dbReference type="PANTHER" id="PTHR35851">
    <property type="entry name" value="CELL DIVISION PROTEIN FTSQ"/>
    <property type="match status" value="1"/>
</dbReference>
<dbReference type="Pfam" id="PF08478">
    <property type="entry name" value="POTRA_1"/>
    <property type="match status" value="1"/>
</dbReference>
<keyword evidence="13" id="KW-1185">Reference proteome</keyword>
<dbReference type="GO" id="GO:0090529">
    <property type="term" value="P:cell septum assembly"/>
    <property type="evidence" value="ECO:0007669"/>
    <property type="project" value="InterPro"/>
</dbReference>
<dbReference type="KEGG" id="bvr:BVIR_409"/>
<keyword evidence="5 9" id="KW-0812">Transmembrane</keyword>
<proteinExistence type="inferred from homology"/>
<comment type="function">
    <text evidence="9">Essential cell division protein.</text>
</comment>
<comment type="similarity">
    <text evidence="9">Belongs to the FtsQ/DivIB family. FtsQ subfamily.</text>
</comment>
<evidence type="ECO:0000313" key="12">
    <source>
        <dbReference type="EMBL" id="CUU44129.1"/>
    </source>
</evidence>
<evidence type="ECO:0000256" key="10">
    <source>
        <dbReference type="SAM" id="MobiDB-lite"/>
    </source>
</evidence>
<dbReference type="AlphaFoldDB" id="A0A0P0IR97"/>
<keyword evidence="8 9" id="KW-0131">Cell cycle</keyword>
<keyword evidence="6 9" id="KW-1133">Transmembrane helix</keyword>
<dbReference type="InterPro" id="IPR013685">
    <property type="entry name" value="POTRA_FtsQ_type"/>
</dbReference>
<dbReference type="EMBL" id="LN907867">
    <property type="protein sequence ID" value="CUU44129.1"/>
    <property type="molecule type" value="Genomic_DNA"/>
</dbReference>
<reference evidence="13" key="1">
    <citation type="journal article" date="2016" name="Genome Announc.">
        <title>Revised genome sequence of the purple photosynthetic bacterium Blastochloris viridis.</title>
        <authorList>
            <person name="Liu L.N."/>
            <person name="Faulkner M."/>
            <person name="Liu X."/>
            <person name="Huang F."/>
            <person name="Darby A.C."/>
            <person name="Hall N."/>
        </authorList>
    </citation>
    <scope>NUCLEOTIDE SEQUENCE [LARGE SCALE GENOMIC DNA]</scope>
    <source>
        <strain evidence="13">ATCC 19567 / DSM 133 / F</strain>
    </source>
</reference>
<dbReference type="GO" id="GO:0043093">
    <property type="term" value="P:FtsZ-dependent cytokinesis"/>
    <property type="evidence" value="ECO:0007669"/>
    <property type="project" value="UniProtKB-UniRule"/>
</dbReference>
<evidence type="ECO:0000313" key="13">
    <source>
        <dbReference type="Proteomes" id="UP000065734"/>
    </source>
</evidence>
<protein>
    <recommendedName>
        <fullName evidence="9">Cell division protein FtsQ</fullName>
    </recommendedName>
</protein>
<dbReference type="Gene3D" id="3.10.20.310">
    <property type="entry name" value="membrane protein fhac"/>
    <property type="match status" value="1"/>
</dbReference>
<keyword evidence="7 9" id="KW-0472">Membrane</keyword>
<feature type="transmembrane region" description="Helical" evidence="9">
    <location>
        <begin position="60"/>
        <end position="78"/>
    </location>
</feature>
<evidence type="ECO:0000256" key="6">
    <source>
        <dbReference type="ARBA" id="ARBA00022989"/>
    </source>
</evidence>
<keyword evidence="3 9" id="KW-0997">Cell inner membrane</keyword>
<dbReference type="InterPro" id="IPR045335">
    <property type="entry name" value="FtsQ_C_sf"/>
</dbReference>
<evidence type="ECO:0000256" key="5">
    <source>
        <dbReference type="ARBA" id="ARBA00022692"/>
    </source>
</evidence>
<name>A0A0P0IR97_BLAVI</name>
<feature type="compositionally biased region" description="Basic residues" evidence="10">
    <location>
        <begin position="1"/>
        <end position="10"/>
    </location>
</feature>
<dbReference type="InterPro" id="IPR005548">
    <property type="entry name" value="Cell_div_FtsQ/DivIB_C"/>
</dbReference>
<dbReference type="InterPro" id="IPR026579">
    <property type="entry name" value="FtsQ"/>
</dbReference>
<dbReference type="HAMAP" id="MF_00911">
    <property type="entry name" value="FtsQ_subfam"/>
    <property type="match status" value="1"/>
</dbReference>
<keyword evidence="4 9" id="KW-0132">Cell division</keyword>
<dbReference type="GO" id="GO:0032153">
    <property type="term" value="C:cell division site"/>
    <property type="evidence" value="ECO:0007669"/>
    <property type="project" value="UniProtKB-UniRule"/>
</dbReference>
<dbReference type="Proteomes" id="UP000065734">
    <property type="component" value="Chromosome I"/>
</dbReference>